<reference evidence="7" key="1">
    <citation type="submission" date="2016-10" db="EMBL/GenBank/DDBJ databases">
        <authorList>
            <person name="Varghese N."/>
            <person name="Submissions S."/>
        </authorList>
    </citation>
    <scope>NUCLEOTIDE SEQUENCE [LARGE SCALE GENOMIC DNA]</scope>
    <source>
        <strain evidence="7">DSM 24536</strain>
    </source>
</reference>
<dbReference type="AlphaFoldDB" id="A0A1G9M795"/>
<name>A0A1G9M795_9SPHI</name>
<dbReference type="Pfam" id="PF02225">
    <property type="entry name" value="PA"/>
    <property type="match status" value="1"/>
</dbReference>
<dbReference type="STRING" id="990371.SAMN05421813_101274"/>
<evidence type="ECO:0000259" key="4">
    <source>
        <dbReference type="Pfam" id="PF04253"/>
    </source>
</evidence>
<dbReference type="Gene3D" id="3.40.630.10">
    <property type="entry name" value="Zn peptidases"/>
    <property type="match status" value="1"/>
</dbReference>
<keyword evidence="7" id="KW-1185">Reference proteome</keyword>
<accession>A0A1G9M795</accession>
<evidence type="ECO:0000256" key="2">
    <source>
        <dbReference type="SAM" id="SignalP"/>
    </source>
</evidence>
<evidence type="ECO:0000256" key="1">
    <source>
        <dbReference type="ARBA" id="ARBA00005634"/>
    </source>
</evidence>
<organism evidence="6 7">
    <name type="scientific">Daejeonella rubra</name>
    <dbReference type="NCBI Taxonomy" id="990371"/>
    <lineage>
        <taxon>Bacteria</taxon>
        <taxon>Pseudomonadati</taxon>
        <taxon>Bacteroidota</taxon>
        <taxon>Sphingobacteriia</taxon>
        <taxon>Sphingobacteriales</taxon>
        <taxon>Sphingobacteriaceae</taxon>
        <taxon>Daejeonella</taxon>
    </lineage>
</organism>
<dbReference type="CDD" id="cd02121">
    <property type="entry name" value="PA_GCPII_like"/>
    <property type="match status" value="1"/>
</dbReference>
<dbReference type="PANTHER" id="PTHR10404">
    <property type="entry name" value="N-ACETYLATED-ALPHA-LINKED ACIDIC DIPEPTIDASE"/>
    <property type="match status" value="1"/>
</dbReference>
<dbReference type="FunFam" id="3.40.630.10:FF:000101">
    <property type="entry name" value="N-acetylated alpha-linked acidic dipeptidase like 1"/>
    <property type="match status" value="1"/>
</dbReference>
<feature type="domain" description="PA" evidence="3">
    <location>
        <begin position="134"/>
        <end position="201"/>
    </location>
</feature>
<evidence type="ECO:0000313" key="7">
    <source>
        <dbReference type="Proteomes" id="UP000199226"/>
    </source>
</evidence>
<dbReference type="Pfam" id="PF04253">
    <property type="entry name" value="TFR_dimer"/>
    <property type="match status" value="1"/>
</dbReference>
<comment type="similarity">
    <text evidence="1">Belongs to the peptidase M28 family. M28B subfamily.</text>
</comment>
<dbReference type="InterPro" id="IPR039373">
    <property type="entry name" value="Peptidase_M28B"/>
</dbReference>
<dbReference type="InterPro" id="IPR007484">
    <property type="entry name" value="Peptidase_M28"/>
</dbReference>
<dbReference type="SUPFAM" id="SSF47672">
    <property type="entry name" value="Transferrin receptor-like dimerisation domain"/>
    <property type="match status" value="1"/>
</dbReference>
<dbReference type="Gene3D" id="1.20.930.40">
    <property type="entry name" value="Transferrin receptor-like, dimerisation domain"/>
    <property type="match status" value="1"/>
</dbReference>
<feature type="signal peptide" evidence="2">
    <location>
        <begin position="1"/>
        <end position="20"/>
    </location>
</feature>
<dbReference type="EMBL" id="FNHH01000001">
    <property type="protein sequence ID" value="SDL70172.1"/>
    <property type="molecule type" value="Genomic_DNA"/>
</dbReference>
<feature type="chain" id="PRO_5011701638" evidence="2">
    <location>
        <begin position="21"/>
        <end position="730"/>
    </location>
</feature>
<dbReference type="PANTHER" id="PTHR10404:SF46">
    <property type="entry name" value="VACUOLAR PROTEIN SORTING-ASSOCIATED PROTEIN 70"/>
    <property type="match status" value="1"/>
</dbReference>
<dbReference type="OrthoDB" id="3646048at2"/>
<keyword evidence="2" id="KW-0732">Signal</keyword>
<dbReference type="Pfam" id="PF04389">
    <property type="entry name" value="Peptidase_M28"/>
    <property type="match status" value="1"/>
</dbReference>
<dbReference type="Proteomes" id="UP000199226">
    <property type="component" value="Unassembled WGS sequence"/>
</dbReference>
<feature type="domain" description="Transferrin receptor-like dimerisation" evidence="4">
    <location>
        <begin position="612"/>
        <end position="722"/>
    </location>
</feature>
<sequence length="730" mass="80395">MKKHLLSLSAFLIVLGTASAQNQQQLEKTFDSHLSSENIGKTIKELTLRPHYLGSPGSKEVAENLLAKFKSYGWDAEIATYQVLFPSPKVRILEMTAPTKYKAVLKEPAYKEDATSGHPDQLPSYNAWSADGDVSAELVFVNFGLPEDYLTLEKLGIDVKGKIVIARYGRSWRGIKPKVAQEHGAIGCIIYSDPKEDGYYQGDVYPKGSFKNEFGVQRGSIMDMVIYPGDPLTPFIGATPNAKRLAREDAENLLKIPVLPISYHDAQPLLESLGGPVAPEDWRGALPFTYHIGPGKTSVRLKLEFDWKIVPAYNVIAKIKGTDYPDQWIVRGNHHDAWNPGANDPISGIASMMEEAKSIGELVKNGYKPKRTLVYCAWDAEEPGLIGSTEWVEDHVAELKQKAVVYINSDGNGRGFLSAGGSHGLESMVDGIAKDVIDPQTNVSIYDRLKAREIVSAGSDKARKDNMAKKSMSISALGSGSDYSAFLQHAGVPSLNIGFGGENAGGEYHTAYDSYDYYSRFGDPGFNYGRALSQTIGRAVLRMANADTLPFEFKNLHKTISSYVTEMISMTDQMRESTAVYNQVISGNNHQLAADPAKPEKLPIPKAEVPYIDFSVLQNSLVKLESSALALSERIAKGNIPGTSLKALNEALYQAEQSLLTKDGLPRRPWYKHTIYAPGFYTGYGVKTMPGVREAIEQRDWKEAQDQIRISADAINRLAEHLNNTTKLAQ</sequence>
<proteinExistence type="inferred from homology"/>
<evidence type="ECO:0000259" key="5">
    <source>
        <dbReference type="Pfam" id="PF04389"/>
    </source>
</evidence>
<evidence type="ECO:0000259" key="3">
    <source>
        <dbReference type="Pfam" id="PF02225"/>
    </source>
</evidence>
<dbReference type="SUPFAM" id="SSF52025">
    <property type="entry name" value="PA domain"/>
    <property type="match status" value="1"/>
</dbReference>
<dbReference type="CDD" id="cd08022">
    <property type="entry name" value="M28_PSMA_like"/>
    <property type="match status" value="1"/>
</dbReference>
<evidence type="ECO:0000313" key="6">
    <source>
        <dbReference type="EMBL" id="SDL70172.1"/>
    </source>
</evidence>
<dbReference type="Gene3D" id="3.50.30.30">
    <property type="match status" value="1"/>
</dbReference>
<dbReference type="InterPro" id="IPR046450">
    <property type="entry name" value="PA_dom_sf"/>
</dbReference>
<dbReference type="InterPro" id="IPR003137">
    <property type="entry name" value="PA_domain"/>
</dbReference>
<protein>
    <submittedName>
        <fullName evidence="6">N-acetylated-alpha-linked acidic dipeptidase</fullName>
    </submittedName>
</protein>
<gene>
    <name evidence="6" type="ORF">SAMN05421813_101274</name>
</gene>
<feature type="domain" description="Peptidase M28" evidence="5">
    <location>
        <begin position="314"/>
        <end position="519"/>
    </location>
</feature>
<dbReference type="RefSeq" id="WP_090698181.1">
    <property type="nucleotide sequence ID" value="NZ_FNHH01000001.1"/>
</dbReference>
<dbReference type="InterPro" id="IPR036757">
    <property type="entry name" value="TFR-like_dimer_dom_sf"/>
</dbReference>
<dbReference type="SUPFAM" id="SSF53187">
    <property type="entry name" value="Zn-dependent exopeptidases"/>
    <property type="match status" value="1"/>
</dbReference>
<dbReference type="InterPro" id="IPR007365">
    <property type="entry name" value="TFR-like_dimer_dom"/>
</dbReference>